<evidence type="ECO:0000256" key="2">
    <source>
        <dbReference type="SAM" id="SignalP"/>
    </source>
</evidence>
<keyword evidence="2" id="KW-0732">Signal</keyword>
<feature type="region of interest" description="Disordered" evidence="1">
    <location>
        <begin position="33"/>
        <end position="55"/>
    </location>
</feature>
<feature type="chain" id="PRO_5047084605" description="Htaa domain-containing protein" evidence="2">
    <location>
        <begin position="35"/>
        <end position="238"/>
    </location>
</feature>
<gene>
    <name evidence="3" type="ORF">GCM10009627_19100</name>
</gene>
<proteinExistence type="predicted"/>
<dbReference type="EMBL" id="BAAAJX010000008">
    <property type="protein sequence ID" value="GAA1493564.1"/>
    <property type="molecule type" value="Genomic_DNA"/>
</dbReference>
<evidence type="ECO:0008006" key="5">
    <source>
        <dbReference type="Google" id="ProtNLM"/>
    </source>
</evidence>
<reference evidence="3 4" key="1">
    <citation type="journal article" date="2019" name="Int. J. Syst. Evol. Microbiol.">
        <title>The Global Catalogue of Microorganisms (GCM) 10K type strain sequencing project: providing services to taxonomists for standard genome sequencing and annotation.</title>
        <authorList>
            <consortium name="The Broad Institute Genomics Platform"/>
            <consortium name="The Broad Institute Genome Sequencing Center for Infectious Disease"/>
            <person name="Wu L."/>
            <person name="Ma J."/>
        </authorList>
    </citation>
    <scope>NUCLEOTIDE SEQUENCE [LARGE SCALE GENOMIC DNA]</scope>
    <source>
        <strain evidence="3 4">JCM 12140</strain>
    </source>
</reference>
<sequence>MTTSDIRARRITTTLVSCGVAGLLALGAATPATAATTAPGGSPTSTSAASVAAPPAPGIDGIAVRDGRTLLVGTGIPGASVLVSPLSALARVHSDGRWSAEIRRTVTTFTAEQRAGGMHSSAVTWHVGDAPVPAGATPPAPATPERPVVQGIRHADGKSWLVGTGTPGGRISVAKNSRGSWLTTVTADGTWKIDVTNEYVTRSAVKQGLNGVTSTAVVISFNTLEDSFWGPEFTIIAS</sequence>
<evidence type="ECO:0000313" key="4">
    <source>
        <dbReference type="Proteomes" id="UP001501742"/>
    </source>
</evidence>
<evidence type="ECO:0000256" key="1">
    <source>
        <dbReference type="SAM" id="MobiDB-lite"/>
    </source>
</evidence>
<accession>A0ABN1ZE50</accession>
<protein>
    <recommendedName>
        <fullName evidence="5">Htaa domain-containing protein</fullName>
    </recommendedName>
</protein>
<feature type="signal peptide" evidence="2">
    <location>
        <begin position="1"/>
        <end position="34"/>
    </location>
</feature>
<evidence type="ECO:0000313" key="3">
    <source>
        <dbReference type="EMBL" id="GAA1493564.1"/>
    </source>
</evidence>
<keyword evidence="4" id="KW-1185">Reference proteome</keyword>
<feature type="compositionally biased region" description="Low complexity" evidence="1">
    <location>
        <begin position="33"/>
        <end position="53"/>
    </location>
</feature>
<organism evidence="3 4">
    <name type="scientific">Curtobacterium herbarum</name>
    <dbReference type="NCBI Taxonomy" id="150122"/>
    <lineage>
        <taxon>Bacteria</taxon>
        <taxon>Bacillati</taxon>
        <taxon>Actinomycetota</taxon>
        <taxon>Actinomycetes</taxon>
        <taxon>Micrococcales</taxon>
        <taxon>Microbacteriaceae</taxon>
        <taxon>Curtobacterium</taxon>
    </lineage>
</organism>
<dbReference type="Proteomes" id="UP001501742">
    <property type="component" value="Unassembled WGS sequence"/>
</dbReference>
<name>A0ABN1ZE50_9MICO</name>
<comment type="caution">
    <text evidence="3">The sequence shown here is derived from an EMBL/GenBank/DDBJ whole genome shotgun (WGS) entry which is preliminary data.</text>
</comment>
<dbReference type="RefSeq" id="WP_204606863.1">
    <property type="nucleotide sequence ID" value="NZ_BAAAJX010000008.1"/>
</dbReference>